<feature type="region of interest" description="Disordered" evidence="2">
    <location>
        <begin position="1015"/>
        <end position="1044"/>
    </location>
</feature>
<sequence length="1841" mass="189513">MAPKREAVLTGAEPRHVPDKGLGLVSTRELPLGTVILQERPYATALLPHAQPEVCRNCLAPVQATTKGRQTCQGCHSAHYCSYRCSSLDRNSHRESGECWLFSQHAELRRLAPEGLRREAILALRHLHVWPQPAPATGPSAEQPPLTPADAPLSCREELLAAGSPLDAELAAWQGSAQTAGPGEGQTVPAELAARAEEGAQFGLGPGLTRLCELLVRAALAGQAARRARELSDQRRQQRREQRRRAKEAQKAEAANGSRPADAPSRSSRSSSSSSSSSSSDDSSDDEASAPAPQLSAAAGAPVDAGAVAMAARAIATAVVNALEVALYPPFAAGLVGAGRQAVAAAAEHAGTPLALYRAACRINHSCRPSAAYHFRPGGQLLARLTADLAEGQEVTLAYVDLAWPRFRRRRQLGDKYGFACACARCTGGAVGGEAGAAGEHAAAGPLSAADALLLGVRDGAAAGAAVVEVAMEREEEEEEEPGQEAEAAESDGACLPVRLQRLVRACGTRLLGERGGAGEAYAALVSGMNRLEAVAEVEAGAGAGGLLPQQAACLDAYTLLGSAARRCARAAAVRAASSGVEAASSGGGGGGDGGVLAWWCRAACASLAGAAAAERLLEEEPAMLQHAASAWSDAASTLCELLAALAGRSPASAAADAPAASAVAVEAAVLAAMVGERTRIQGIARGMLRANGAGAGASGRGEEGPASKRQRLEEQGRSQEAHGSWSDVKAKRHSDRERDVVDGVWKRERSPELACQGPTQRNFTPPPCTVSACVRLFDACACRAANGESDAPVCSTAVRAVEEWRQRSLTESEPALAAEGAEQGLPALAAHAAVALASAIARLQLLLRLLLGEAHAACEAASFLSFFPSCYLPYRSLRGPGEGGGKTGGRHTSGWSTASSPSFAEHRTGLKCYRDSPAPIGGNRETLVDKSNPLFEFPSQPSSSREEREAEGGEGQHAAAPAAGNHDVSMALLELITRHEAEAARLKQEVHKERQLRVQTQLALLEREATVQKLRAAPTPPRGSSSVFGSGGTASSRSSVGAESLAGGIGGGAASQVGGRGAPLRDSVCKQLLLHSPASTASLSFGVPPGGYSPLSNARASPLELPGCGGSPRGRGLARATPTLNAHGAEGREGPSQTLSAWLRTALATPKQGVPPLPRGGASAGGCTAAAMAQLRTPTGAAPGQACSDVTAGGLAAAVQAALVAASPCPALVYGSPLHRRIQRLLESERAGGTPLKHASAQADGPDAEGEPTSPSSSTSACSGGQRIAVNEASSALSPSPFRMTLRQRYAARGAAASNGGAQDAATPLPDSRSAEPEPGHTEAAAVISQVCSELQLDPGAAADTDKQQLLMELDALDRMLTESYIAVKRDILANATYAIDEEEPGAEDAMDVGVGTETVRLRCALTDAACQTERDEEEGAAEQPTPCRSHVAVGTAMTPRPLPQWTKVTTATSPAPMPRSDSSVSSSNGEPDVLSPARSDQFKRSPATARAKDAIKLSPCMPCQGQQSQTESCNVTPARRGLFRDAASARAAAAEAAAAASAASGLEGMGPAARRGEEQRCPTAPHNQAAMPPAPAAEAAAAAVIASSMRNAAATLPGVSQRSLFAESTVDDSCLPPGRYSAGSSFPDELEEHLRQSNLSIRTAMPSGAASVPAAQPALVRYTSPVPPGLEMGRAPCRPAASRAAVPEINPLRKAAPGRRNLPTSDAAPDVLFTPGNGAASGRTGTSGRHRSRIHATTNAPRFRLDDDQPEGEEEDENEFSAPDGRQRSLSSISSVSVVTSERGAVCMGDEEGEVRSRPSAPRGAGPRMPPAKPQASRPKQRWSWGLGLLACTRTPDAY</sequence>
<feature type="compositionally biased region" description="Low complexity" evidence="2">
    <location>
        <begin position="1771"/>
        <end position="1783"/>
    </location>
</feature>
<feature type="compositionally biased region" description="Acidic residues" evidence="2">
    <location>
        <begin position="474"/>
        <end position="490"/>
    </location>
</feature>
<evidence type="ECO:0000256" key="1">
    <source>
        <dbReference type="SAM" id="Coils"/>
    </source>
</evidence>
<accession>A0A835YG03</accession>
<dbReference type="OrthoDB" id="265717at2759"/>
<feature type="region of interest" description="Disordered" evidence="2">
    <location>
        <begin position="225"/>
        <end position="296"/>
    </location>
</feature>
<feature type="compositionally biased region" description="Low complexity" evidence="2">
    <location>
        <begin position="1294"/>
        <end position="1307"/>
    </location>
</feature>
<evidence type="ECO:0000313" key="3">
    <source>
        <dbReference type="EMBL" id="KAG2502217.1"/>
    </source>
</evidence>
<comment type="caution">
    <text evidence="3">The sequence shown here is derived from an EMBL/GenBank/DDBJ whole genome shotgun (WGS) entry which is preliminary data.</text>
</comment>
<dbReference type="Gene3D" id="2.170.270.10">
    <property type="entry name" value="SET domain"/>
    <property type="match status" value="1"/>
</dbReference>
<feature type="compositionally biased region" description="Basic and acidic residues" evidence="2">
    <location>
        <begin position="227"/>
        <end position="240"/>
    </location>
</feature>
<feature type="compositionally biased region" description="Basic and acidic residues" evidence="2">
    <location>
        <begin position="701"/>
        <end position="721"/>
    </location>
</feature>
<dbReference type="SUPFAM" id="SSF82199">
    <property type="entry name" value="SET domain"/>
    <property type="match status" value="1"/>
</dbReference>
<feature type="compositionally biased region" description="Acidic residues" evidence="2">
    <location>
        <begin position="1750"/>
        <end position="1761"/>
    </location>
</feature>
<dbReference type="EMBL" id="JAEHOE010000001">
    <property type="protein sequence ID" value="KAG2502217.1"/>
    <property type="molecule type" value="Genomic_DNA"/>
</dbReference>
<dbReference type="PANTHER" id="PTHR12197">
    <property type="entry name" value="HISTONE-LYSINE N-METHYLTRANSFERASE SMYD"/>
    <property type="match status" value="1"/>
</dbReference>
<proteinExistence type="predicted"/>
<protein>
    <recommendedName>
        <fullName evidence="5">SET domain-containing protein</fullName>
    </recommendedName>
</protein>
<feature type="region of interest" description="Disordered" evidence="2">
    <location>
        <begin position="1438"/>
        <end position="1491"/>
    </location>
</feature>
<dbReference type="Proteomes" id="UP000612055">
    <property type="component" value="Unassembled WGS sequence"/>
</dbReference>
<feature type="region of interest" description="Disordered" evidence="2">
    <location>
        <begin position="1294"/>
        <end position="1323"/>
    </location>
</feature>
<gene>
    <name evidence="3" type="ORF">HYH03_000703</name>
</gene>
<feature type="region of interest" description="Disordered" evidence="2">
    <location>
        <begin position="1690"/>
        <end position="1826"/>
    </location>
</feature>
<keyword evidence="1" id="KW-0175">Coiled coil</keyword>
<dbReference type="InterPro" id="IPR046341">
    <property type="entry name" value="SET_dom_sf"/>
</dbReference>
<name>A0A835YG03_9CHLO</name>
<dbReference type="PANTHER" id="PTHR12197:SF251">
    <property type="entry name" value="EG:BACR7C10.4 PROTEIN"/>
    <property type="match status" value="1"/>
</dbReference>
<organism evidence="3 4">
    <name type="scientific">Edaphochlamys debaryana</name>
    <dbReference type="NCBI Taxonomy" id="47281"/>
    <lineage>
        <taxon>Eukaryota</taxon>
        <taxon>Viridiplantae</taxon>
        <taxon>Chlorophyta</taxon>
        <taxon>core chlorophytes</taxon>
        <taxon>Chlorophyceae</taxon>
        <taxon>CS clade</taxon>
        <taxon>Chlamydomonadales</taxon>
        <taxon>Chlamydomonadales incertae sedis</taxon>
        <taxon>Edaphochlamys</taxon>
    </lineage>
</organism>
<feature type="region of interest" description="Disordered" evidence="2">
    <location>
        <begin position="1230"/>
        <end position="1265"/>
    </location>
</feature>
<feature type="compositionally biased region" description="Polar residues" evidence="2">
    <location>
        <begin position="1023"/>
        <end position="1040"/>
    </location>
</feature>
<feature type="region of interest" description="Disordered" evidence="2">
    <location>
        <begin position="472"/>
        <end position="491"/>
    </location>
</feature>
<dbReference type="GO" id="GO:0005634">
    <property type="term" value="C:nucleus"/>
    <property type="evidence" value="ECO:0007669"/>
    <property type="project" value="TreeGrafter"/>
</dbReference>
<evidence type="ECO:0008006" key="5">
    <source>
        <dbReference type="Google" id="ProtNLM"/>
    </source>
</evidence>
<dbReference type="CDD" id="cd20071">
    <property type="entry name" value="SET_SMYD"/>
    <property type="match status" value="1"/>
</dbReference>
<evidence type="ECO:0000313" key="4">
    <source>
        <dbReference type="Proteomes" id="UP000612055"/>
    </source>
</evidence>
<keyword evidence="4" id="KW-1185">Reference proteome</keyword>
<feature type="compositionally biased region" description="Low complexity" evidence="2">
    <location>
        <begin position="1566"/>
        <end position="1577"/>
    </location>
</feature>
<feature type="region of interest" description="Disordered" evidence="2">
    <location>
        <begin position="915"/>
        <end position="966"/>
    </location>
</feature>
<feature type="coiled-coil region" evidence="1">
    <location>
        <begin position="970"/>
        <end position="997"/>
    </location>
</feature>
<feature type="compositionally biased region" description="Low complexity" evidence="2">
    <location>
        <begin position="252"/>
        <end position="281"/>
    </location>
</feature>
<feature type="region of interest" description="Disordered" evidence="2">
    <location>
        <begin position="693"/>
        <end position="743"/>
    </location>
</feature>
<reference evidence="3" key="1">
    <citation type="journal article" date="2020" name="bioRxiv">
        <title>Comparative genomics of Chlamydomonas.</title>
        <authorList>
            <person name="Craig R.J."/>
            <person name="Hasan A.R."/>
            <person name="Ness R.W."/>
            <person name="Keightley P.D."/>
        </authorList>
    </citation>
    <scope>NUCLEOTIDE SEQUENCE</scope>
    <source>
        <strain evidence="3">CCAP 11/70</strain>
    </source>
</reference>
<feature type="compositionally biased region" description="Low complexity" evidence="2">
    <location>
        <begin position="1252"/>
        <end position="1265"/>
    </location>
</feature>
<feature type="region of interest" description="Disordered" evidence="2">
    <location>
        <begin position="1549"/>
        <end position="1577"/>
    </location>
</feature>
<evidence type="ECO:0000256" key="2">
    <source>
        <dbReference type="SAM" id="MobiDB-lite"/>
    </source>
</evidence>
<feature type="region of interest" description="Disordered" evidence="2">
    <location>
        <begin position="882"/>
        <end position="903"/>
    </location>
</feature>
<dbReference type="InterPro" id="IPR050869">
    <property type="entry name" value="H3K4_H4K5_MeTrfase"/>
</dbReference>
<feature type="compositionally biased region" description="Low complexity" evidence="2">
    <location>
        <begin position="1800"/>
        <end position="1809"/>
    </location>
</feature>